<dbReference type="InterPro" id="IPR017850">
    <property type="entry name" value="Alkaline_phosphatase_core_sf"/>
</dbReference>
<dbReference type="FunFam" id="3.40.720.10:FF:000017">
    <property type="entry name" value="Predicted protein"/>
    <property type="match status" value="1"/>
</dbReference>
<name>A0AAN8K4I2_PATCE</name>
<keyword evidence="3" id="KW-1185">Reference proteome</keyword>
<organism evidence="2 3">
    <name type="scientific">Patella caerulea</name>
    <name type="common">Rayed Mediterranean limpet</name>
    <dbReference type="NCBI Taxonomy" id="87958"/>
    <lineage>
        <taxon>Eukaryota</taxon>
        <taxon>Metazoa</taxon>
        <taxon>Spiralia</taxon>
        <taxon>Lophotrochozoa</taxon>
        <taxon>Mollusca</taxon>
        <taxon>Gastropoda</taxon>
        <taxon>Patellogastropoda</taxon>
        <taxon>Patelloidea</taxon>
        <taxon>Patellidae</taxon>
        <taxon>Patella</taxon>
    </lineage>
</organism>
<accession>A0AAN8K4I2</accession>
<dbReference type="GO" id="GO:0005615">
    <property type="term" value="C:extracellular space"/>
    <property type="evidence" value="ECO:0007669"/>
    <property type="project" value="TreeGrafter"/>
</dbReference>
<comment type="caution">
    <text evidence="2">The sequence shown here is derived from an EMBL/GenBank/DDBJ whole genome shotgun (WGS) entry which is preliminary data.</text>
</comment>
<dbReference type="PANTHER" id="PTHR10974">
    <property type="entry name" value="FI08016P-RELATED"/>
    <property type="match status" value="1"/>
</dbReference>
<dbReference type="Gene3D" id="3.40.720.10">
    <property type="entry name" value="Alkaline Phosphatase, subunit A"/>
    <property type="match status" value="1"/>
</dbReference>
<dbReference type="Pfam" id="PF02995">
    <property type="entry name" value="DUF229"/>
    <property type="match status" value="1"/>
</dbReference>
<evidence type="ECO:0000313" key="2">
    <source>
        <dbReference type="EMBL" id="KAK6194416.1"/>
    </source>
</evidence>
<gene>
    <name evidence="2" type="ORF">SNE40_000052</name>
</gene>
<dbReference type="Proteomes" id="UP001347796">
    <property type="component" value="Unassembled WGS sequence"/>
</dbReference>
<evidence type="ECO:0000313" key="3">
    <source>
        <dbReference type="Proteomes" id="UP001347796"/>
    </source>
</evidence>
<dbReference type="AlphaFoldDB" id="A0AAN8K4I2"/>
<dbReference type="SUPFAM" id="SSF53649">
    <property type="entry name" value="Alkaline phosphatase-like"/>
    <property type="match status" value="1"/>
</dbReference>
<dbReference type="PANTHER" id="PTHR10974:SF1">
    <property type="entry name" value="FI08016P-RELATED"/>
    <property type="match status" value="1"/>
</dbReference>
<protein>
    <submittedName>
        <fullName evidence="2">Uncharacterized protein</fullName>
    </submittedName>
</protein>
<dbReference type="CDD" id="cd16021">
    <property type="entry name" value="ALP_like"/>
    <property type="match status" value="1"/>
</dbReference>
<reference evidence="2 3" key="1">
    <citation type="submission" date="2024-01" db="EMBL/GenBank/DDBJ databases">
        <title>The genome of the rayed Mediterranean limpet Patella caerulea (Linnaeus, 1758).</title>
        <authorList>
            <person name="Anh-Thu Weber A."/>
            <person name="Halstead-Nussloch G."/>
        </authorList>
    </citation>
    <scope>NUCLEOTIDE SEQUENCE [LARGE SCALE GENOMIC DNA]</scope>
    <source>
        <strain evidence="2">AATW-2023a</strain>
        <tissue evidence="2">Whole specimen</tissue>
    </source>
</reference>
<proteinExistence type="predicted"/>
<feature type="region of interest" description="Disordered" evidence="1">
    <location>
        <begin position="852"/>
        <end position="887"/>
    </location>
</feature>
<dbReference type="EMBL" id="JAZGQO010000001">
    <property type="protein sequence ID" value="KAK6194416.1"/>
    <property type="molecule type" value="Genomic_DNA"/>
</dbReference>
<dbReference type="InterPro" id="IPR004245">
    <property type="entry name" value="DUF229"/>
</dbReference>
<evidence type="ECO:0000256" key="1">
    <source>
        <dbReference type="SAM" id="MobiDB-lite"/>
    </source>
</evidence>
<sequence length="887" mass="102810">MVRLIRLYSRSRKVRTLLFILTCGSLLVVVNLAFGLNLMNTNILYDTEGMMSGYNSILPLPPFMRKNAVQREMERKHHERMVMFQRIFEKHSKSKKNSRAEDQQVCKHPHLDLKHDANKHAYYHLPPLNCTGKSLFSLSDGVVKLNRSVLEGKELGKCVYLGIERVTDDYFTYTESLEKNVDPYDIILEQDFIRIQCFLKSSETESKEKVEISNHEKSVISFRRRLLRNLPGEDNPGELVFVPDHIPHSKNTTNFISNYNHSSNSYHSNNSYNSNNSYHSNNNITLNSDYKHSYHINNKSEDSVKIHGNDYGDSEHSFHSNSHEVENAHPHNDYGDYGYNYDVWNQRNQVFGVESSECDFDQFLLHVHPKASVFDRISKTKPGKFSTKMNVLFFGLDSMSQLSFRRKLPKTMKYLQELKSVTLNGYNIVGDATTAALIPMLTGKTEVELPEVRKSEMESEMVDVYPLIWKKFQDDGYVTMFAEDEPTIGAFNLRLTGFQEQPTDHYMRQFWLAIWESMLRSNSPRYCTGNTPHHTFMLDYLKDFFVKYHNVSKFAFGFQSELSHWNNNPVEYIDEELTEFLRFLNVKGFLDNTLLILMGDHGARYSTVRNTVQGKLEERLPMMTFRFPPWFEDKFPKAIENLRKNANRLSTPFDVHETLLDVLDYSRIDVQSQPGDKSMSLLKEVPLNRTCKSAGIDTHWCACLTQVRIPSNDKFAQISAKALVSFMNNYTQKQRHYCAVLKLKEVLTAMLVIPNEQVLRYKSSQDDDQRIANFTSDINMDKAHYQITIETLPNKGIYEATVEVDFRNETYRYNVTPEISRIDRYGDQPKCVQDKYPDLRKYCFCHPVSSNGTQDGGQDDVVEAKHKPGNKSRNKAGNPHGLRLKTG</sequence>